<proteinExistence type="predicted"/>
<evidence type="ECO:0000313" key="2">
    <source>
        <dbReference type="EMBL" id="AJD48724.1"/>
    </source>
</evidence>
<evidence type="ECO:0000313" key="3">
    <source>
        <dbReference type="Proteomes" id="UP000006764"/>
    </source>
</evidence>
<dbReference type="KEGG" id="apac:S7S_11560"/>
<protein>
    <recommendedName>
        <fullName evidence="1">Hda lid domain-containing protein</fullName>
    </recommendedName>
</protein>
<dbReference type="OrthoDB" id="9784878at2"/>
<dbReference type="NCBIfam" id="TIGR03420">
    <property type="entry name" value="DnaA_homol_Hda"/>
    <property type="match status" value="1"/>
</dbReference>
<dbReference type="Gene3D" id="1.10.8.60">
    <property type="match status" value="1"/>
</dbReference>
<dbReference type="Proteomes" id="UP000006764">
    <property type="component" value="Chromosome"/>
</dbReference>
<accession>A0A0B4XKB9</accession>
<organism evidence="2 3">
    <name type="scientific">Isoalcanivorax pacificus W11-5</name>
    <dbReference type="NCBI Taxonomy" id="391936"/>
    <lineage>
        <taxon>Bacteria</taxon>
        <taxon>Pseudomonadati</taxon>
        <taxon>Pseudomonadota</taxon>
        <taxon>Gammaproteobacteria</taxon>
        <taxon>Oceanospirillales</taxon>
        <taxon>Alcanivoracaceae</taxon>
        <taxon>Isoalcanivorax</taxon>
    </lineage>
</organism>
<dbReference type="AlphaFoldDB" id="A0A0B4XKB9"/>
<dbReference type="InterPro" id="IPR017788">
    <property type="entry name" value="Hda"/>
</dbReference>
<dbReference type="Gene3D" id="3.40.50.300">
    <property type="entry name" value="P-loop containing nucleotide triphosphate hydrolases"/>
    <property type="match status" value="1"/>
</dbReference>
<gene>
    <name evidence="2" type="ORF">S7S_11560</name>
</gene>
<dbReference type="EMBL" id="CP004387">
    <property type="protein sequence ID" value="AJD48724.1"/>
    <property type="molecule type" value="Genomic_DNA"/>
</dbReference>
<dbReference type="HOGENOM" id="CLU_072265_1_1_6"/>
<name>A0A0B4XKB9_9GAMM</name>
<dbReference type="RefSeq" id="WP_008736980.1">
    <property type="nucleotide sequence ID" value="NZ_CP004387.1"/>
</dbReference>
<dbReference type="GO" id="GO:0032297">
    <property type="term" value="P:negative regulation of DNA-templated DNA replication initiation"/>
    <property type="evidence" value="ECO:0007669"/>
    <property type="project" value="InterPro"/>
</dbReference>
<dbReference type="InterPro" id="IPR027417">
    <property type="entry name" value="P-loop_NTPase"/>
</dbReference>
<feature type="domain" description="Hda lid" evidence="1">
    <location>
        <begin position="163"/>
        <end position="227"/>
    </location>
</feature>
<keyword evidence="3" id="KW-1185">Reference proteome</keyword>
<dbReference type="GO" id="GO:0006270">
    <property type="term" value="P:DNA replication initiation"/>
    <property type="evidence" value="ECO:0007669"/>
    <property type="project" value="TreeGrafter"/>
</dbReference>
<dbReference type="PANTHER" id="PTHR30050:SF5">
    <property type="entry name" value="DNAA REGULATORY INACTIVATOR HDA"/>
    <property type="match status" value="1"/>
</dbReference>
<dbReference type="SUPFAM" id="SSF52540">
    <property type="entry name" value="P-loop containing nucleoside triphosphate hydrolases"/>
    <property type="match status" value="1"/>
</dbReference>
<reference evidence="2 3" key="1">
    <citation type="journal article" date="2012" name="J. Bacteriol.">
        <title>Genome sequence of an alkane-degrading bacterium, Alcanivorax pacificus type strain W11-5, isolated from deep sea sediment.</title>
        <authorList>
            <person name="Lai Q."/>
            <person name="Shao Z."/>
        </authorList>
    </citation>
    <scope>NUCLEOTIDE SEQUENCE [LARGE SCALE GENOMIC DNA]</scope>
    <source>
        <strain evidence="2 3">W11-5</strain>
    </source>
</reference>
<dbReference type="InterPro" id="IPR055199">
    <property type="entry name" value="Hda_lid"/>
</dbReference>
<dbReference type="Pfam" id="PF22688">
    <property type="entry name" value="Hda_lid"/>
    <property type="match status" value="1"/>
</dbReference>
<sequence>MSAQLPLALRLRDGLTLETFVAGPNQAALATLLPLLAGEAGQLYLYSDPGLGRTHLLTAAVVQAEQAGLRAALLPGRELAALPPALLEDFDHFDLLALDDLDLLAGRPEWEEALFHLYNRCRDRDAAMLFAAAGAPAAAGFALPDLRSRLAAGPVFRLQPLTDDALIELLRGRAARRGLTLADEVAGFIVHRGARTPSALLALLDRLDEHALARQRRLTIPLVKEALNW</sequence>
<evidence type="ECO:0000259" key="1">
    <source>
        <dbReference type="Pfam" id="PF22688"/>
    </source>
</evidence>
<dbReference type="STRING" id="391936.S7S_11560"/>
<dbReference type="PANTHER" id="PTHR30050">
    <property type="entry name" value="CHROMOSOMAL REPLICATION INITIATOR PROTEIN DNAA"/>
    <property type="match status" value="1"/>
</dbReference>